<dbReference type="Proteomes" id="UP001189429">
    <property type="component" value="Unassembled WGS sequence"/>
</dbReference>
<protein>
    <submittedName>
        <fullName evidence="3">Uncharacterized protein</fullName>
    </submittedName>
</protein>
<feature type="non-terminal residue" evidence="3">
    <location>
        <position position="1"/>
    </location>
</feature>
<feature type="signal peptide" evidence="2">
    <location>
        <begin position="1"/>
        <end position="36"/>
    </location>
</feature>
<evidence type="ECO:0000313" key="4">
    <source>
        <dbReference type="Proteomes" id="UP001189429"/>
    </source>
</evidence>
<evidence type="ECO:0000256" key="2">
    <source>
        <dbReference type="SAM" id="SignalP"/>
    </source>
</evidence>
<proteinExistence type="predicted"/>
<keyword evidence="4" id="KW-1185">Reference proteome</keyword>
<organism evidence="3 4">
    <name type="scientific">Prorocentrum cordatum</name>
    <dbReference type="NCBI Taxonomy" id="2364126"/>
    <lineage>
        <taxon>Eukaryota</taxon>
        <taxon>Sar</taxon>
        <taxon>Alveolata</taxon>
        <taxon>Dinophyceae</taxon>
        <taxon>Prorocentrales</taxon>
        <taxon>Prorocentraceae</taxon>
        <taxon>Prorocentrum</taxon>
    </lineage>
</organism>
<name>A0ABN9UNC0_9DINO</name>
<feature type="region of interest" description="Disordered" evidence="1">
    <location>
        <begin position="71"/>
        <end position="98"/>
    </location>
</feature>
<comment type="caution">
    <text evidence="3">The sequence shown here is derived from an EMBL/GenBank/DDBJ whole genome shotgun (WGS) entry which is preliminary data.</text>
</comment>
<evidence type="ECO:0000313" key="3">
    <source>
        <dbReference type="EMBL" id="CAK0861433.1"/>
    </source>
</evidence>
<feature type="chain" id="PRO_5047356486" evidence="2">
    <location>
        <begin position="37"/>
        <end position="249"/>
    </location>
</feature>
<accession>A0ABN9UNC0</accession>
<reference evidence="3" key="1">
    <citation type="submission" date="2023-10" db="EMBL/GenBank/DDBJ databases">
        <authorList>
            <person name="Chen Y."/>
            <person name="Shah S."/>
            <person name="Dougan E. K."/>
            <person name="Thang M."/>
            <person name="Chan C."/>
        </authorList>
    </citation>
    <scope>NUCLEOTIDE SEQUENCE [LARGE SCALE GENOMIC DNA]</scope>
</reference>
<keyword evidence="2" id="KW-0732">Signal</keyword>
<dbReference type="EMBL" id="CAUYUJ010016060">
    <property type="protein sequence ID" value="CAK0861433.1"/>
    <property type="molecule type" value="Genomic_DNA"/>
</dbReference>
<sequence>GYAWPFPVLAPSRSPSAGAMRVQLAVLAAALGGAAAAAGCGAGGAQGSCAAGGEDEQALLQVSESARARAAATRRLEGAEAPSALDRSLQAKKPTPATAERLRSAVESEVDKEYPEGFTTCNLSQSNCSLADMSRDMSAMIYPGGSTRCLDSSSPYWSADFFQVVRGDPDKLVIQFQAGGACWSEATFKLGVCNRQCMPDSNGMFNRGQAANPFKNYTIVNILYCSGDMFVSNQTSSWGGGEVQQVGLS</sequence>
<gene>
    <name evidence="3" type="ORF">PCOR1329_LOCUS50105</name>
</gene>
<evidence type="ECO:0000256" key="1">
    <source>
        <dbReference type="SAM" id="MobiDB-lite"/>
    </source>
</evidence>